<feature type="region of interest" description="Disordered" evidence="4">
    <location>
        <begin position="16"/>
        <end position="46"/>
    </location>
</feature>
<dbReference type="PANTHER" id="PTHR47840:SF1">
    <property type="entry name" value="ZN(II)2CYS6 TRANSCRIPTION FACTOR (EUROFUNG)"/>
    <property type="match status" value="1"/>
</dbReference>
<dbReference type="EMBL" id="MSFO01000002">
    <property type="protein sequence ID" value="PLB51670.1"/>
    <property type="molecule type" value="Genomic_DNA"/>
</dbReference>
<dbReference type="GeneID" id="36561667"/>
<dbReference type="PANTHER" id="PTHR47840">
    <property type="entry name" value="ZN(II)2CYS6 TRANSCRIPTION FACTOR (EUROFUNG)-RELATED"/>
    <property type="match status" value="1"/>
</dbReference>
<evidence type="ECO:0008006" key="7">
    <source>
        <dbReference type="Google" id="ProtNLM"/>
    </source>
</evidence>
<dbReference type="RefSeq" id="XP_024706972.1">
    <property type="nucleotide sequence ID" value="XM_024853966.1"/>
</dbReference>
<keyword evidence="6" id="KW-1185">Reference proteome</keyword>
<evidence type="ECO:0000256" key="2">
    <source>
        <dbReference type="ARBA" id="ARBA00023163"/>
    </source>
</evidence>
<dbReference type="CDD" id="cd12148">
    <property type="entry name" value="fungal_TF_MHR"/>
    <property type="match status" value="1"/>
</dbReference>
<keyword evidence="1" id="KW-0805">Transcription regulation</keyword>
<comment type="caution">
    <text evidence="5">The sequence shown here is derived from an EMBL/GenBank/DDBJ whole genome shotgun (WGS) entry which is preliminary data.</text>
</comment>
<keyword evidence="2" id="KW-0804">Transcription</keyword>
<evidence type="ECO:0000256" key="3">
    <source>
        <dbReference type="ARBA" id="ARBA00023242"/>
    </source>
</evidence>
<organism evidence="5 6">
    <name type="scientific">Aspergillus steynii IBT 23096</name>
    <dbReference type="NCBI Taxonomy" id="1392250"/>
    <lineage>
        <taxon>Eukaryota</taxon>
        <taxon>Fungi</taxon>
        <taxon>Dikarya</taxon>
        <taxon>Ascomycota</taxon>
        <taxon>Pezizomycotina</taxon>
        <taxon>Eurotiomycetes</taxon>
        <taxon>Eurotiomycetidae</taxon>
        <taxon>Eurotiales</taxon>
        <taxon>Aspergillaceae</taxon>
        <taxon>Aspergillus</taxon>
        <taxon>Aspergillus subgen. Circumdati</taxon>
    </lineage>
</organism>
<protein>
    <recommendedName>
        <fullName evidence="7">Transcription factor domain-containing protein</fullName>
    </recommendedName>
</protein>
<evidence type="ECO:0000256" key="4">
    <source>
        <dbReference type="SAM" id="MobiDB-lite"/>
    </source>
</evidence>
<name>A0A2I2GFL2_9EURO</name>
<keyword evidence="3" id="KW-0539">Nucleus</keyword>
<dbReference type="OrthoDB" id="5392779at2759"/>
<dbReference type="VEuPathDB" id="FungiDB:P170DRAFT_487885"/>
<evidence type="ECO:0000256" key="1">
    <source>
        <dbReference type="ARBA" id="ARBA00023015"/>
    </source>
</evidence>
<dbReference type="Proteomes" id="UP000234275">
    <property type="component" value="Unassembled WGS sequence"/>
</dbReference>
<evidence type="ECO:0000313" key="6">
    <source>
        <dbReference type="Proteomes" id="UP000234275"/>
    </source>
</evidence>
<dbReference type="STRING" id="1392250.A0A2I2GFL2"/>
<gene>
    <name evidence="5" type="ORF">P170DRAFT_487885</name>
</gene>
<sequence>MTRVESLLEKVLQRMGNGDACDRQPSPSLVDHNNRGASPPAITPSAHENAPVLSLFNNTVLGSHQPDTQHQSSRNDIADPEVQNLRANLLAFLPSQTTVNKLADENNSWWLIRVQCFGDEEKSLLSKPVAALRKSHPVVIAKALLWVIVCLQQLPPRYDTSSLGLPCSPLQFTQQCIALVTTSICSHNSMIRNVDGLECLVLQGVFYNNDGKLRRAWLSYRHAQNVAQLMGLHRPTPASQEGSTSLARAKGIWRHIVFADRYLSLMLGMCHGVGDGALDQQSASQNIETPHMNRLFVAAGSIIERNQTFPTYSPDMMRKTQTIDAELGDIDPTTINTDGIDPSAKTPELAQCYAKLMTQMWHFQLTAWLHLPLMLDSSTHKRYEYSRQSCLEASRHMITCYIAIRSLTGQSFCCKSLDFQAFTAAVTLLINLLGSENRQKPTPEDWEPANKVMDILEQLAQAQPDEVASRALSVLQTLKNLSSGRTDTSSNGAERNPEEESNRLKLVIPYFGTVFLDRRINSSDAPDSSRLLQIAPNVVEGTQTASSQEVIPPDPGSVRLDDINFFPGVEAGPELISELWSTDPSLTQSPFLADFSGGWDWGFI</sequence>
<evidence type="ECO:0000313" key="5">
    <source>
        <dbReference type="EMBL" id="PLB51670.1"/>
    </source>
</evidence>
<accession>A0A2I2GFL2</accession>
<proteinExistence type="predicted"/>
<reference evidence="5 6" key="1">
    <citation type="submission" date="2016-12" db="EMBL/GenBank/DDBJ databases">
        <title>The genomes of Aspergillus section Nigri reveals drivers in fungal speciation.</title>
        <authorList>
            <consortium name="DOE Joint Genome Institute"/>
            <person name="Vesth T.C."/>
            <person name="Nybo J."/>
            <person name="Theobald S."/>
            <person name="Brandl J."/>
            <person name="Frisvad J.C."/>
            <person name="Nielsen K.F."/>
            <person name="Lyhne E.K."/>
            <person name="Kogle M.E."/>
            <person name="Kuo A."/>
            <person name="Riley R."/>
            <person name="Clum A."/>
            <person name="Nolan M."/>
            <person name="Lipzen A."/>
            <person name="Salamov A."/>
            <person name="Henrissat B."/>
            <person name="Wiebenga A."/>
            <person name="De Vries R.P."/>
            <person name="Grigoriev I.V."/>
            <person name="Mortensen U.H."/>
            <person name="Andersen M.R."/>
            <person name="Baker S.E."/>
        </authorList>
    </citation>
    <scope>NUCLEOTIDE SEQUENCE [LARGE SCALE GENOMIC DNA]</scope>
    <source>
        <strain evidence="5 6">IBT 23096</strain>
    </source>
</reference>
<dbReference type="AlphaFoldDB" id="A0A2I2GFL2"/>